<accession>A0AAE2RD92</accession>
<comment type="caution">
    <text evidence="1">The sequence shown here is derived from an EMBL/GenBank/DDBJ whole genome shotgun (WGS) entry which is preliminary data.</text>
</comment>
<dbReference type="RefSeq" id="WP_156536545.1">
    <property type="nucleotide sequence ID" value="NZ_JACXXJ020000005.1"/>
</dbReference>
<dbReference type="AlphaFoldDB" id="A0AAE2RD92"/>
<gene>
    <name evidence="1" type="ORF">IEI95_018635</name>
</gene>
<dbReference type="EMBL" id="JACXXJ020000005">
    <property type="protein sequence ID" value="MBF2716233.1"/>
    <property type="molecule type" value="Genomic_DNA"/>
</dbReference>
<protein>
    <submittedName>
        <fullName evidence="1">Uncharacterized protein</fullName>
    </submittedName>
</protein>
<organism evidence="1 2">
    <name type="scientific">Agrobacterium vitis</name>
    <name type="common">Rhizobium vitis</name>
    <dbReference type="NCBI Taxonomy" id="373"/>
    <lineage>
        <taxon>Bacteria</taxon>
        <taxon>Pseudomonadati</taxon>
        <taxon>Pseudomonadota</taxon>
        <taxon>Alphaproteobacteria</taxon>
        <taxon>Hyphomicrobiales</taxon>
        <taxon>Rhizobiaceae</taxon>
        <taxon>Rhizobium/Agrobacterium group</taxon>
        <taxon>Agrobacterium</taxon>
    </lineage>
</organism>
<reference evidence="1" key="1">
    <citation type="submission" date="2020-11" db="EMBL/GenBank/DDBJ databases">
        <title>Agrobacterium vitis strain K377 genome.</title>
        <authorList>
            <person name="Xi H."/>
        </authorList>
    </citation>
    <scope>NUCLEOTIDE SEQUENCE</scope>
    <source>
        <strain evidence="1">K377</strain>
    </source>
</reference>
<name>A0AAE2RD92_AGRVI</name>
<proteinExistence type="predicted"/>
<evidence type="ECO:0000313" key="2">
    <source>
        <dbReference type="Proteomes" id="UP000655037"/>
    </source>
</evidence>
<sequence length="105" mass="12089">MMVLQSDQVEIIDDWHVMEMTAISLTNFIPGKEQSFTEEDRAYVTSFSASLHYALKTCSDMAKQLPFNLPPVATLIWPRYRLGLPRLWIAWNDRGRVCNRDLGGI</sequence>
<evidence type="ECO:0000313" key="1">
    <source>
        <dbReference type="EMBL" id="MBF2716233.1"/>
    </source>
</evidence>
<dbReference type="Proteomes" id="UP000655037">
    <property type="component" value="Unassembled WGS sequence"/>
</dbReference>